<protein>
    <recommendedName>
        <fullName evidence="3">CN hydrolase domain-containing protein</fullName>
    </recommendedName>
</protein>
<dbReference type="RefSeq" id="WP_200241701.1">
    <property type="nucleotide sequence ID" value="NZ_NRRV01000080.1"/>
</dbReference>
<sequence length="84" mass="9046">MLYPQAMSVPLSGLYLCEDLGSHVSASRAFVYSNFITSLDGRIAVAEPGRGQLGVPAQTANPRDWRLLLELAAPADAIMPMISR</sequence>
<evidence type="ECO:0000313" key="1">
    <source>
        <dbReference type="EMBL" id="MBK1633348.1"/>
    </source>
</evidence>
<name>A0ABS1CN28_9GAMM</name>
<keyword evidence="2" id="KW-1185">Reference proteome</keyword>
<comment type="caution">
    <text evidence="1">The sequence shown here is derived from an EMBL/GenBank/DDBJ whole genome shotgun (WGS) entry which is preliminary data.</text>
</comment>
<proteinExistence type="predicted"/>
<dbReference type="Gene3D" id="3.40.430.10">
    <property type="entry name" value="Dihydrofolate Reductase, subunit A"/>
    <property type="match status" value="1"/>
</dbReference>
<accession>A0ABS1CN28</accession>
<evidence type="ECO:0008006" key="3">
    <source>
        <dbReference type="Google" id="ProtNLM"/>
    </source>
</evidence>
<dbReference type="EMBL" id="NRRV01000080">
    <property type="protein sequence ID" value="MBK1633348.1"/>
    <property type="molecule type" value="Genomic_DNA"/>
</dbReference>
<gene>
    <name evidence="1" type="ORF">CKO31_21855</name>
</gene>
<dbReference type="Proteomes" id="UP000748752">
    <property type="component" value="Unassembled WGS sequence"/>
</dbReference>
<reference evidence="1 2" key="1">
    <citation type="journal article" date="2020" name="Microorganisms">
        <title>Osmotic Adaptation and Compatible Solute Biosynthesis of Phototrophic Bacteria as Revealed from Genome Analyses.</title>
        <authorList>
            <person name="Imhoff J.F."/>
            <person name="Rahn T."/>
            <person name="Kunzel S."/>
            <person name="Keller A."/>
            <person name="Neulinger S.C."/>
        </authorList>
    </citation>
    <scope>NUCLEOTIDE SEQUENCE [LARGE SCALE GENOMIC DNA]</scope>
    <source>
        <strain evidence="1 2">DSM 6210</strain>
    </source>
</reference>
<dbReference type="InterPro" id="IPR024072">
    <property type="entry name" value="DHFR-like_dom_sf"/>
</dbReference>
<evidence type="ECO:0000313" key="2">
    <source>
        <dbReference type="Proteomes" id="UP000748752"/>
    </source>
</evidence>
<organism evidence="1 2">
    <name type="scientific">Thiohalocapsa halophila</name>
    <dbReference type="NCBI Taxonomy" id="69359"/>
    <lineage>
        <taxon>Bacteria</taxon>
        <taxon>Pseudomonadati</taxon>
        <taxon>Pseudomonadota</taxon>
        <taxon>Gammaproteobacteria</taxon>
        <taxon>Chromatiales</taxon>
        <taxon>Chromatiaceae</taxon>
        <taxon>Thiohalocapsa</taxon>
    </lineage>
</organism>